<dbReference type="InterPro" id="IPR054131">
    <property type="entry name" value="Toxin_cobra-type"/>
</dbReference>
<evidence type="ECO:0000256" key="2">
    <source>
        <dbReference type="ARBA" id="ARBA00022525"/>
    </source>
</evidence>
<proteinExistence type="evidence at transcript level"/>
<evidence type="ECO:0000256" key="6">
    <source>
        <dbReference type="ARBA" id="ARBA00023157"/>
    </source>
</evidence>
<keyword evidence="2" id="KW-0964">Secreted</keyword>
<dbReference type="FunFam" id="2.10.60.10:FF:000024">
    <property type="entry name" value="Cytotoxin 1"/>
    <property type="match status" value="1"/>
</dbReference>
<keyword evidence="3" id="KW-0800">Toxin</keyword>
<accession>R4FIZ2</accession>
<reference evidence="9" key="1">
    <citation type="journal article" date="2013" name="Toxins">
        <title>Venom down under: dynamic evolution of Australian elapid snake toxins.</title>
        <authorList>
            <person name="Jackson T.N."/>
            <person name="Sunagar K."/>
            <person name="Undheim E.A."/>
            <person name="Koludarov I."/>
            <person name="Chan A.H."/>
            <person name="Sanders K."/>
            <person name="Ali S.A."/>
            <person name="Hendrikx I."/>
            <person name="Dunstan N."/>
            <person name="Fry B.G."/>
        </authorList>
    </citation>
    <scope>NUCLEOTIDE SEQUENCE</scope>
    <source>
        <tissue evidence="9">Maxillary venom gland</tissue>
    </source>
</reference>
<evidence type="ECO:0000256" key="3">
    <source>
        <dbReference type="ARBA" id="ARBA00022656"/>
    </source>
</evidence>
<dbReference type="GO" id="GO:0030550">
    <property type="term" value="F:acetylcholine receptor inhibitor activity"/>
    <property type="evidence" value="ECO:0007669"/>
    <property type="project" value="UniProtKB-KW"/>
</dbReference>
<keyword evidence="6" id="KW-1015">Disulfide bond</keyword>
<dbReference type="AlphaFoldDB" id="R4FIZ2"/>
<dbReference type="InterPro" id="IPR003571">
    <property type="entry name" value="Snake_3FTx"/>
</dbReference>
<dbReference type="SUPFAM" id="SSF57302">
    <property type="entry name" value="Snake toxin-like"/>
    <property type="match status" value="1"/>
</dbReference>
<keyword evidence="4" id="KW-0528">Neurotoxin</keyword>
<dbReference type="Gene3D" id="2.10.60.10">
    <property type="entry name" value="CD59"/>
    <property type="match status" value="1"/>
</dbReference>
<name>R4FIZ2_9SAUR</name>
<dbReference type="CDD" id="cd00206">
    <property type="entry name" value="TFP_snake_toxin"/>
    <property type="match status" value="1"/>
</dbReference>
<dbReference type="EMBL" id="GAHJ01000013">
    <property type="protein sequence ID" value="JAA75002.1"/>
    <property type="molecule type" value="mRNA"/>
</dbReference>
<dbReference type="PROSITE" id="PS00272">
    <property type="entry name" value="SNAKE_TOXIN"/>
    <property type="match status" value="1"/>
</dbReference>
<organism evidence="9">
    <name type="scientific">Vermicella annulata</name>
    <name type="common">Eastern bandy-bandy</name>
    <dbReference type="NCBI Taxonomy" id="1295044"/>
    <lineage>
        <taxon>Eukaryota</taxon>
        <taxon>Metazoa</taxon>
        <taxon>Chordata</taxon>
        <taxon>Craniata</taxon>
        <taxon>Vertebrata</taxon>
        <taxon>Euteleostomi</taxon>
        <taxon>Lepidosauria</taxon>
        <taxon>Squamata</taxon>
        <taxon>Bifurcata</taxon>
        <taxon>Unidentata</taxon>
        <taxon>Episquamata</taxon>
        <taxon>Toxicofera</taxon>
        <taxon>Serpentes</taxon>
        <taxon>Colubroidea</taxon>
        <taxon>Elapidae</taxon>
        <taxon>Hydrophiinae</taxon>
        <taxon>Vermicella</taxon>
    </lineage>
</organism>
<evidence type="ECO:0000256" key="4">
    <source>
        <dbReference type="ARBA" id="ARBA00022699"/>
    </source>
</evidence>
<evidence type="ECO:0000256" key="1">
    <source>
        <dbReference type="ARBA" id="ARBA00004613"/>
    </source>
</evidence>
<evidence type="ECO:0000313" key="9">
    <source>
        <dbReference type="EMBL" id="JAA75002.1"/>
    </source>
</evidence>
<evidence type="ECO:0000256" key="5">
    <source>
        <dbReference type="ARBA" id="ARBA00022945"/>
    </source>
</evidence>
<keyword evidence="5" id="KW-0008">Acetylcholine receptor inhibiting toxin</keyword>
<evidence type="ECO:0000256" key="7">
    <source>
        <dbReference type="ARBA" id="ARBA00023327"/>
    </source>
</evidence>
<protein>
    <submittedName>
        <fullName evidence="9">3FTx-Ver-30</fullName>
    </submittedName>
</protein>
<feature type="signal peptide" evidence="8">
    <location>
        <begin position="1"/>
        <end position="21"/>
    </location>
</feature>
<keyword evidence="8" id="KW-0732">Signal</keyword>
<dbReference type="GO" id="GO:0005576">
    <property type="term" value="C:extracellular region"/>
    <property type="evidence" value="ECO:0007669"/>
    <property type="project" value="UniProtKB-SubCell"/>
</dbReference>
<dbReference type="InterPro" id="IPR018354">
    <property type="entry name" value="Snake_toxin_con_site"/>
</dbReference>
<evidence type="ECO:0000256" key="8">
    <source>
        <dbReference type="SAM" id="SignalP"/>
    </source>
</evidence>
<comment type="subcellular location">
    <subcellularLocation>
        <location evidence="1">Secreted</location>
    </subcellularLocation>
</comment>
<feature type="chain" id="PRO_5004365533" evidence="8">
    <location>
        <begin position="22"/>
        <end position="83"/>
    </location>
</feature>
<dbReference type="Pfam" id="PF21947">
    <property type="entry name" value="Toxin_cobra-type"/>
    <property type="match status" value="1"/>
</dbReference>
<keyword evidence="7" id="KW-0629">Postsynaptic neurotoxin</keyword>
<dbReference type="GO" id="GO:0090729">
    <property type="term" value="F:toxin activity"/>
    <property type="evidence" value="ECO:0007669"/>
    <property type="project" value="UniProtKB-KW"/>
</dbReference>
<dbReference type="InterPro" id="IPR045860">
    <property type="entry name" value="Snake_toxin-like_sf"/>
</dbReference>
<sequence length="83" mass="9068">MKTLLLTLVVVTIVCLDLGYTMTCYNQQSSEDQTTTTCPGGVSSCYKKTWRDHRGTIIERGCGCPDVKPGVGRTCCQADKCNN</sequence>